<evidence type="ECO:0000256" key="1">
    <source>
        <dbReference type="ARBA" id="ARBA00022448"/>
    </source>
</evidence>
<keyword evidence="3" id="KW-0479">Metal-binding</keyword>
<dbReference type="InterPro" id="IPR044203">
    <property type="entry name" value="GlbO/GLB3-like"/>
</dbReference>
<proteinExistence type="inferred from homology"/>
<dbReference type="InterPro" id="IPR001486">
    <property type="entry name" value="Hemoglobin_trunc"/>
</dbReference>
<keyword evidence="2" id="KW-0349">Heme</keyword>
<keyword evidence="1" id="KW-0813">Transport</keyword>
<dbReference type="EMBL" id="JARXVQ010000001">
    <property type="protein sequence ID" value="MDH6181276.1"/>
    <property type="molecule type" value="Genomic_DNA"/>
</dbReference>
<comment type="caution">
    <text evidence="6">The sequence shown here is derived from an EMBL/GenBank/DDBJ whole genome shotgun (WGS) entry which is preliminary data.</text>
</comment>
<dbReference type="Proteomes" id="UP001160142">
    <property type="component" value="Unassembled WGS sequence"/>
</dbReference>
<keyword evidence="7" id="KW-1185">Reference proteome</keyword>
<dbReference type="PANTHER" id="PTHR47366:SF1">
    <property type="entry name" value="TWO-ON-TWO HEMOGLOBIN-3"/>
    <property type="match status" value="1"/>
</dbReference>
<evidence type="ECO:0000256" key="5">
    <source>
        <dbReference type="ARBA" id="ARBA00034496"/>
    </source>
</evidence>
<dbReference type="InterPro" id="IPR012292">
    <property type="entry name" value="Globin/Proto"/>
</dbReference>
<organism evidence="6 7">
    <name type="scientific">Antiquaquibacter oligotrophicus</name>
    <dbReference type="NCBI Taxonomy" id="2880260"/>
    <lineage>
        <taxon>Bacteria</taxon>
        <taxon>Bacillati</taxon>
        <taxon>Actinomycetota</taxon>
        <taxon>Actinomycetes</taxon>
        <taxon>Micrococcales</taxon>
        <taxon>Microbacteriaceae</taxon>
        <taxon>Antiquaquibacter</taxon>
    </lineage>
</organism>
<accession>A0ABT6KMP2</accession>
<name>A0ABT6KMP2_9MICO</name>
<evidence type="ECO:0000256" key="2">
    <source>
        <dbReference type="ARBA" id="ARBA00022617"/>
    </source>
</evidence>
<sequence>MSNREPNPVTLRMGAGGDAVDGNFWEQIGGRPTFEKLVRAFYVGVRDDDVLWPMYPEDDLEGAIQRLTGFLEQYWGGPTTYSQERGHPRLRMRHLPFKVNPDARDRWLKHMRAAVDSLELPPLQDATLWGYLDRAAHAMVNTFDE</sequence>
<gene>
    <name evidence="6" type="ORF">M2152_001458</name>
</gene>
<protein>
    <submittedName>
        <fullName evidence="6">Hemoglobin</fullName>
    </submittedName>
</protein>
<dbReference type="SUPFAM" id="SSF46458">
    <property type="entry name" value="Globin-like"/>
    <property type="match status" value="1"/>
</dbReference>
<dbReference type="PANTHER" id="PTHR47366">
    <property type="entry name" value="TWO-ON-TWO HEMOGLOBIN-3"/>
    <property type="match status" value="1"/>
</dbReference>
<evidence type="ECO:0000256" key="4">
    <source>
        <dbReference type="ARBA" id="ARBA00023004"/>
    </source>
</evidence>
<dbReference type="InterPro" id="IPR009050">
    <property type="entry name" value="Globin-like_sf"/>
</dbReference>
<keyword evidence="4" id="KW-0408">Iron</keyword>
<evidence type="ECO:0000313" key="7">
    <source>
        <dbReference type="Proteomes" id="UP001160142"/>
    </source>
</evidence>
<evidence type="ECO:0000313" key="6">
    <source>
        <dbReference type="EMBL" id="MDH6181276.1"/>
    </source>
</evidence>
<dbReference type="Gene3D" id="1.10.490.10">
    <property type="entry name" value="Globins"/>
    <property type="match status" value="1"/>
</dbReference>
<dbReference type="CDD" id="cd14771">
    <property type="entry name" value="TrHb2_Mt-trHbO-like_O"/>
    <property type="match status" value="1"/>
</dbReference>
<reference evidence="6 7" key="1">
    <citation type="submission" date="2023-04" db="EMBL/GenBank/DDBJ databases">
        <title>Genome Encyclopedia of Bacteria and Archaea VI: Functional Genomics of Type Strains.</title>
        <authorList>
            <person name="Whitman W."/>
        </authorList>
    </citation>
    <scope>NUCLEOTIDE SEQUENCE [LARGE SCALE GENOMIC DNA]</scope>
    <source>
        <strain evidence="6 7">SG_E_30_P1</strain>
    </source>
</reference>
<comment type="similarity">
    <text evidence="5">Belongs to the truncated hemoglobin family. Group II subfamily.</text>
</comment>
<dbReference type="Pfam" id="PF01152">
    <property type="entry name" value="Bac_globin"/>
    <property type="match status" value="1"/>
</dbReference>
<evidence type="ECO:0000256" key="3">
    <source>
        <dbReference type="ARBA" id="ARBA00022723"/>
    </source>
</evidence>